<comment type="caution">
    <text evidence="3">The sequence shown here is derived from an EMBL/GenBank/DDBJ whole genome shotgun (WGS) entry which is preliminary data.</text>
</comment>
<sequence>MDFCKDSTALSFADVVKGEAKTDHDAVNAGMKLNSTWPEHCDGVQFVCEQAGKLLRQCLEAETELDWLEEKPELARGDDPLQEMPAEVVATDPYNTEVIEPDSPEKARFGCLISAFVYIVSCIIYWPFKIELLILGNPGGDAPVTKQVYGWLGFQFDNPEKSYRHKDQDAAQSNFESKKNELIDFVHDCLSMFANWSLLSFFVGLISKPTQPSNQQKRGAAPFAYLTSSLNLWPFMLTLIGWLQNSPISHYVYGSVVSLIGDKGSMIRQTIEKLAEEHVSPLWTERSKEQATENAPTLLQQPDEASTIRTSSM</sequence>
<gene>
    <name evidence="3" type="ORF">QR680_014365</name>
</gene>
<keyword evidence="2" id="KW-0472">Membrane</keyword>
<proteinExistence type="predicted"/>
<feature type="region of interest" description="Disordered" evidence="1">
    <location>
        <begin position="286"/>
        <end position="313"/>
    </location>
</feature>
<accession>A0AA39IAT3</accession>
<reference evidence="3" key="1">
    <citation type="submission" date="2023-06" db="EMBL/GenBank/DDBJ databases">
        <title>Genomic analysis of the entomopathogenic nematode Steinernema hermaphroditum.</title>
        <authorList>
            <person name="Schwarz E.M."/>
            <person name="Heppert J.K."/>
            <person name="Baniya A."/>
            <person name="Schwartz H.T."/>
            <person name="Tan C.-H."/>
            <person name="Antoshechkin I."/>
            <person name="Sternberg P.W."/>
            <person name="Goodrich-Blair H."/>
            <person name="Dillman A.R."/>
        </authorList>
    </citation>
    <scope>NUCLEOTIDE SEQUENCE</scope>
    <source>
        <strain evidence="3">PS9179</strain>
        <tissue evidence="3">Whole animal</tissue>
    </source>
</reference>
<name>A0AA39IAT3_9BILA</name>
<evidence type="ECO:0000256" key="2">
    <source>
        <dbReference type="SAM" id="Phobius"/>
    </source>
</evidence>
<evidence type="ECO:0000256" key="1">
    <source>
        <dbReference type="SAM" id="MobiDB-lite"/>
    </source>
</evidence>
<dbReference type="Proteomes" id="UP001175271">
    <property type="component" value="Unassembled WGS sequence"/>
</dbReference>
<keyword evidence="2" id="KW-1133">Transmembrane helix</keyword>
<feature type="transmembrane region" description="Helical" evidence="2">
    <location>
        <begin position="109"/>
        <end position="128"/>
    </location>
</feature>
<dbReference type="AlphaFoldDB" id="A0AA39IAT3"/>
<keyword evidence="4" id="KW-1185">Reference proteome</keyword>
<organism evidence="3 4">
    <name type="scientific">Steinernema hermaphroditum</name>
    <dbReference type="NCBI Taxonomy" id="289476"/>
    <lineage>
        <taxon>Eukaryota</taxon>
        <taxon>Metazoa</taxon>
        <taxon>Ecdysozoa</taxon>
        <taxon>Nematoda</taxon>
        <taxon>Chromadorea</taxon>
        <taxon>Rhabditida</taxon>
        <taxon>Tylenchina</taxon>
        <taxon>Panagrolaimomorpha</taxon>
        <taxon>Strongyloidoidea</taxon>
        <taxon>Steinernematidae</taxon>
        <taxon>Steinernema</taxon>
    </lineage>
</organism>
<evidence type="ECO:0000313" key="4">
    <source>
        <dbReference type="Proteomes" id="UP001175271"/>
    </source>
</evidence>
<evidence type="ECO:0000313" key="3">
    <source>
        <dbReference type="EMBL" id="KAK0419849.1"/>
    </source>
</evidence>
<feature type="compositionally biased region" description="Polar residues" evidence="1">
    <location>
        <begin position="292"/>
        <end position="313"/>
    </location>
</feature>
<dbReference type="EMBL" id="JAUCMV010000002">
    <property type="protein sequence ID" value="KAK0419849.1"/>
    <property type="molecule type" value="Genomic_DNA"/>
</dbReference>
<protein>
    <submittedName>
        <fullName evidence="3">Uncharacterized protein</fullName>
    </submittedName>
</protein>
<keyword evidence="2" id="KW-0812">Transmembrane</keyword>